<keyword evidence="3" id="KW-1185">Reference proteome</keyword>
<dbReference type="SUPFAM" id="SSF57850">
    <property type="entry name" value="RING/U-box"/>
    <property type="match status" value="1"/>
</dbReference>
<dbReference type="Gene3D" id="3.30.40.10">
    <property type="entry name" value="Zinc/RING finger domain, C3HC4 (zinc finger)"/>
    <property type="match status" value="1"/>
</dbReference>
<evidence type="ECO:0000256" key="1">
    <source>
        <dbReference type="SAM" id="MobiDB-lite"/>
    </source>
</evidence>
<name>A0ABR3SMT7_9PEZI</name>
<evidence type="ECO:0000313" key="2">
    <source>
        <dbReference type="EMBL" id="KAL1623991.1"/>
    </source>
</evidence>
<evidence type="ECO:0000313" key="3">
    <source>
        <dbReference type="Proteomes" id="UP001521116"/>
    </source>
</evidence>
<sequence>MSESTGPADQTAAHQNSQYARIDRIISNGDINCSICISPLSIILEALPRSHPLLQTTDATVTCAGFITLPCGHHFGRTCILTWLHHSGPARLDRIDAIAKALADDDDEQQPLLALHAAPLQQAARRLEALLRAAPGRAAQLTRGSPVPAEAGRLARLLGAVCEAAPTMRAGGLADAVVGAMWAEDAAEAEARGEVQVVDGQVVLDVMRFMERMVAMILLEEGEEDSGEEEDWETDDGGEGEEEDYEADDESDDFAH</sequence>
<organism evidence="2 3">
    <name type="scientific">Neofusicoccum ribis</name>
    <dbReference type="NCBI Taxonomy" id="45134"/>
    <lineage>
        <taxon>Eukaryota</taxon>
        <taxon>Fungi</taxon>
        <taxon>Dikarya</taxon>
        <taxon>Ascomycota</taxon>
        <taxon>Pezizomycotina</taxon>
        <taxon>Dothideomycetes</taxon>
        <taxon>Dothideomycetes incertae sedis</taxon>
        <taxon>Botryosphaeriales</taxon>
        <taxon>Botryosphaeriaceae</taxon>
        <taxon>Neofusicoccum</taxon>
    </lineage>
</organism>
<dbReference type="Proteomes" id="UP001521116">
    <property type="component" value="Unassembled WGS sequence"/>
</dbReference>
<reference evidence="2 3" key="1">
    <citation type="submission" date="2024-02" db="EMBL/GenBank/DDBJ databases">
        <title>De novo assembly and annotation of 12 fungi associated with fruit tree decline syndrome in Ontario, Canada.</title>
        <authorList>
            <person name="Sulman M."/>
            <person name="Ellouze W."/>
            <person name="Ilyukhin E."/>
        </authorList>
    </citation>
    <scope>NUCLEOTIDE SEQUENCE [LARGE SCALE GENOMIC DNA]</scope>
    <source>
        <strain evidence="2 3">M1-105</strain>
    </source>
</reference>
<feature type="region of interest" description="Disordered" evidence="1">
    <location>
        <begin position="220"/>
        <end position="256"/>
    </location>
</feature>
<accession>A0ABR3SMT7</accession>
<dbReference type="EMBL" id="JAJVDC020000112">
    <property type="protein sequence ID" value="KAL1623991.1"/>
    <property type="molecule type" value="Genomic_DNA"/>
</dbReference>
<dbReference type="InterPro" id="IPR013083">
    <property type="entry name" value="Znf_RING/FYVE/PHD"/>
</dbReference>
<proteinExistence type="predicted"/>
<comment type="caution">
    <text evidence="2">The sequence shown here is derived from an EMBL/GenBank/DDBJ whole genome shotgun (WGS) entry which is preliminary data.</text>
</comment>
<protein>
    <recommendedName>
        <fullName evidence="4">RING-type domain-containing protein</fullName>
    </recommendedName>
</protein>
<gene>
    <name evidence="2" type="ORF">SLS56_008043</name>
</gene>
<evidence type="ECO:0008006" key="4">
    <source>
        <dbReference type="Google" id="ProtNLM"/>
    </source>
</evidence>